<keyword evidence="2" id="KW-1185">Reference proteome</keyword>
<sequence length="119" mass="13286">MLAIMDKFRTIRPLANEWSKSILSLPFRLSFQLSLEFGHGDLFDSLVAAAGEESYVDKAVSIMTECRKTLLDDRFKGLETSEIVWISFLDPPIAKTMPHVTPIDTPATLERSTCSSTCS</sequence>
<evidence type="ECO:0000313" key="2">
    <source>
        <dbReference type="Proteomes" id="UP001259832"/>
    </source>
</evidence>
<gene>
    <name evidence="1" type="ORF">P3T76_007398</name>
</gene>
<accession>A0AAD9GN58</accession>
<name>A0AAD9GN58_9STRA</name>
<dbReference type="Proteomes" id="UP001259832">
    <property type="component" value="Unassembled WGS sequence"/>
</dbReference>
<proteinExistence type="predicted"/>
<organism evidence="1 2">
    <name type="scientific">Phytophthora citrophthora</name>
    <dbReference type="NCBI Taxonomy" id="4793"/>
    <lineage>
        <taxon>Eukaryota</taxon>
        <taxon>Sar</taxon>
        <taxon>Stramenopiles</taxon>
        <taxon>Oomycota</taxon>
        <taxon>Peronosporomycetes</taxon>
        <taxon>Peronosporales</taxon>
        <taxon>Peronosporaceae</taxon>
        <taxon>Phytophthora</taxon>
    </lineage>
</organism>
<evidence type="ECO:0000313" key="1">
    <source>
        <dbReference type="EMBL" id="KAK1941532.1"/>
    </source>
</evidence>
<dbReference type="EMBL" id="JASMQC010000012">
    <property type="protein sequence ID" value="KAK1941532.1"/>
    <property type="molecule type" value="Genomic_DNA"/>
</dbReference>
<protein>
    <submittedName>
        <fullName evidence="1">Uncharacterized protein</fullName>
    </submittedName>
</protein>
<reference evidence="1" key="1">
    <citation type="submission" date="2023-08" db="EMBL/GenBank/DDBJ databases">
        <title>Reference Genome Resource for the Citrus Pathogen Phytophthora citrophthora.</title>
        <authorList>
            <person name="Moller H."/>
            <person name="Coetzee B."/>
            <person name="Rose L.J."/>
            <person name="Van Niekerk J.M."/>
        </authorList>
    </citation>
    <scope>NUCLEOTIDE SEQUENCE</scope>
    <source>
        <strain evidence="1">STE-U-9442</strain>
    </source>
</reference>
<dbReference type="AlphaFoldDB" id="A0AAD9GN58"/>
<comment type="caution">
    <text evidence="1">The sequence shown here is derived from an EMBL/GenBank/DDBJ whole genome shotgun (WGS) entry which is preliminary data.</text>
</comment>